<accession>R9PR92</accession>
<reference evidence="3" key="1">
    <citation type="journal article" date="2013" name="Genome Announc.">
        <title>Draft Genome Sequence of Agarivorans albus Strain MKT 106T, an Agarolytic Marine Bacterium.</title>
        <authorList>
            <person name="Yasuike M."/>
            <person name="Nakamura Y."/>
            <person name="Kai W."/>
            <person name="Fujiwara A."/>
            <person name="Fukui Y."/>
            <person name="Satomi M."/>
            <person name="Sano M."/>
        </authorList>
    </citation>
    <scope>NUCLEOTIDE SEQUENCE [LARGE SCALE GENOMIC DNA]</scope>
</reference>
<gene>
    <name evidence="3" type="ORF">AALB_0726</name>
</gene>
<sequence>MKKTAPLGALALLTASLAAIYGLNSDDPQQELEQALAPPTPQQKSASNLKDEQTKLNEGSTQLTQQSKTITPQPANAEKQQTVLQAASDEENVAGDLPRATHARAWNKLPEVPAQFEELLKDGTERHFVEYSNFKVQDLRVGDQLDIPVPQLDQNFVTEVVSVVPLEHGGKDITSRFDTGNGENYRVTLTSGQGALYATIDTPYETYFVQGHGGEAWVISSREMSSLRSWDHSDELLPEPVKAPKPPVN</sequence>
<dbReference type="EMBL" id="BARX01000003">
    <property type="protein sequence ID" value="GAD00646.1"/>
    <property type="molecule type" value="Genomic_DNA"/>
</dbReference>
<comment type="caution">
    <text evidence="3">The sequence shown here is derived from an EMBL/GenBank/DDBJ whole genome shotgun (WGS) entry which is preliminary data.</text>
</comment>
<dbReference type="STRING" id="1331007.AALB_0726"/>
<feature type="signal peptide" evidence="2">
    <location>
        <begin position="1"/>
        <end position="18"/>
    </location>
</feature>
<evidence type="ECO:0000313" key="4">
    <source>
        <dbReference type="Proteomes" id="UP000014461"/>
    </source>
</evidence>
<feature type="chain" id="PRO_5004478460" evidence="2">
    <location>
        <begin position="19"/>
        <end position="249"/>
    </location>
</feature>
<organism evidence="3 4">
    <name type="scientific">Agarivorans albus MKT 106</name>
    <dbReference type="NCBI Taxonomy" id="1331007"/>
    <lineage>
        <taxon>Bacteria</taxon>
        <taxon>Pseudomonadati</taxon>
        <taxon>Pseudomonadota</taxon>
        <taxon>Gammaproteobacteria</taxon>
        <taxon>Alteromonadales</taxon>
        <taxon>Alteromonadaceae</taxon>
        <taxon>Agarivorans</taxon>
    </lineage>
</organism>
<keyword evidence="4" id="KW-1185">Reference proteome</keyword>
<evidence type="ECO:0000256" key="2">
    <source>
        <dbReference type="SAM" id="SignalP"/>
    </source>
</evidence>
<feature type="region of interest" description="Disordered" evidence="1">
    <location>
        <begin position="29"/>
        <end position="79"/>
    </location>
</feature>
<proteinExistence type="predicted"/>
<evidence type="ECO:0000256" key="1">
    <source>
        <dbReference type="SAM" id="MobiDB-lite"/>
    </source>
</evidence>
<dbReference type="Proteomes" id="UP000014461">
    <property type="component" value="Unassembled WGS sequence"/>
</dbReference>
<dbReference type="AlphaFoldDB" id="R9PR92"/>
<evidence type="ECO:0000313" key="3">
    <source>
        <dbReference type="EMBL" id="GAD00646.1"/>
    </source>
</evidence>
<keyword evidence="2" id="KW-0732">Signal</keyword>
<name>R9PR92_AGAAL</name>
<protein>
    <submittedName>
        <fullName evidence="3">Uncharacterized protein</fullName>
    </submittedName>
</protein>
<dbReference type="OrthoDB" id="5703370at2"/>
<feature type="compositionally biased region" description="Polar residues" evidence="1">
    <location>
        <begin position="56"/>
        <end position="79"/>
    </location>
</feature>
<dbReference type="RefSeq" id="WP_016400414.1">
    <property type="nucleotide sequence ID" value="NZ_BARX01000003.1"/>
</dbReference>